<proteinExistence type="predicted"/>
<comment type="caution">
    <text evidence="2">The sequence shown here is derived from an EMBL/GenBank/DDBJ whole genome shotgun (WGS) entry which is preliminary data.</text>
</comment>
<organism evidence="2 3">
    <name type="scientific">Tanacetum coccineum</name>
    <dbReference type="NCBI Taxonomy" id="301880"/>
    <lineage>
        <taxon>Eukaryota</taxon>
        <taxon>Viridiplantae</taxon>
        <taxon>Streptophyta</taxon>
        <taxon>Embryophyta</taxon>
        <taxon>Tracheophyta</taxon>
        <taxon>Spermatophyta</taxon>
        <taxon>Magnoliopsida</taxon>
        <taxon>eudicotyledons</taxon>
        <taxon>Gunneridae</taxon>
        <taxon>Pentapetalae</taxon>
        <taxon>asterids</taxon>
        <taxon>campanulids</taxon>
        <taxon>Asterales</taxon>
        <taxon>Asteraceae</taxon>
        <taxon>Asteroideae</taxon>
        <taxon>Anthemideae</taxon>
        <taxon>Anthemidinae</taxon>
        <taxon>Tanacetum</taxon>
    </lineage>
</organism>
<name>A0ABQ4XQH6_9ASTR</name>
<dbReference type="Proteomes" id="UP001151760">
    <property type="component" value="Unassembled WGS sequence"/>
</dbReference>
<accession>A0ABQ4XQH6</accession>
<evidence type="ECO:0000313" key="3">
    <source>
        <dbReference type="Proteomes" id="UP001151760"/>
    </source>
</evidence>
<evidence type="ECO:0000313" key="2">
    <source>
        <dbReference type="EMBL" id="GJS67629.1"/>
    </source>
</evidence>
<gene>
    <name evidence="2" type="ORF">Tco_0682193</name>
</gene>
<feature type="region of interest" description="Disordered" evidence="1">
    <location>
        <begin position="42"/>
        <end position="82"/>
    </location>
</feature>
<protein>
    <submittedName>
        <fullName evidence="2">Uncharacterized protein</fullName>
    </submittedName>
</protein>
<feature type="region of interest" description="Disordered" evidence="1">
    <location>
        <begin position="1"/>
        <end position="25"/>
    </location>
</feature>
<dbReference type="EMBL" id="BQNB010009731">
    <property type="protein sequence ID" value="GJS67629.1"/>
    <property type="molecule type" value="Genomic_DNA"/>
</dbReference>
<keyword evidence="3" id="KW-1185">Reference proteome</keyword>
<sequence>MGVTSRSLKTEARMSREAWGRSMDASDLARAEVMSLRTTVLAQQSEIRDEETTDLDGGVTETTGTANGPAQPELPEEAGSSS</sequence>
<feature type="compositionally biased region" description="Basic and acidic residues" evidence="1">
    <location>
        <begin position="8"/>
        <end position="19"/>
    </location>
</feature>
<reference evidence="2" key="1">
    <citation type="journal article" date="2022" name="Int. J. Mol. Sci.">
        <title>Draft Genome of Tanacetum Coccineum: Genomic Comparison of Closely Related Tanacetum-Family Plants.</title>
        <authorList>
            <person name="Yamashiro T."/>
            <person name="Shiraishi A."/>
            <person name="Nakayama K."/>
            <person name="Satake H."/>
        </authorList>
    </citation>
    <scope>NUCLEOTIDE SEQUENCE</scope>
</reference>
<evidence type="ECO:0000256" key="1">
    <source>
        <dbReference type="SAM" id="MobiDB-lite"/>
    </source>
</evidence>
<reference evidence="2" key="2">
    <citation type="submission" date="2022-01" db="EMBL/GenBank/DDBJ databases">
        <authorList>
            <person name="Yamashiro T."/>
            <person name="Shiraishi A."/>
            <person name="Satake H."/>
            <person name="Nakayama K."/>
        </authorList>
    </citation>
    <scope>NUCLEOTIDE SEQUENCE</scope>
</reference>